<name>A0AA35J960_SACK1</name>
<accession>A0AA35J960</accession>
<dbReference type="Proteomes" id="UP001162087">
    <property type="component" value="Chromosome 15"/>
</dbReference>
<sequence length="258" mass="29886">MFNLILWPLFLLTSVAIPLQLTLEVIFLTSSVNFSKASAAKTASSLGQSPVVITIYKSLLKYWSFYEFVHFIYLYTPIDAFLNFLPFTSLLMLFGSICLTRELIYDFISFMESQGKLTGFLNKITEPNFNSYLLLSSIYNVWFAEDTNDKFLFGKLTQFLISVTKKYEFPRTYYLSRASDFLQNLILTKLRPFVTDQPQSDRNKYQSQNGSPESSKSETDDQKTSQQSSSFEQNYTSAEFPNDYDFMEDILEETTELD</sequence>
<dbReference type="EMBL" id="OX365910">
    <property type="protein sequence ID" value="CAI4051705.1"/>
    <property type="molecule type" value="Genomic_DNA"/>
</dbReference>
<gene>
    <name evidence="1" type="primary">SKDI15G2990</name>
    <name evidence="1" type="ORF">SKDI_15G2990</name>
</gene>
<reference evidence="1" key="1">
    <citation type="submission" date="2022-10" db="EMBL/GenBank/DDBJ databases">
        <authorList>
            <person name="Byrne P K."/>
        </authorList>
    </citation>
    <scope>NUCLEOTIDE SEQUENCE</scope>
    <source>
        <strain evidence="1">IFO1802</strain>
    </source>
</reference>
<evidence type="ECO:0000313" key="2">
    <source>
        <dbReference type="Proteomes" id="UP001162087"/>
    </source>
</evidence>
<protein>
    <submittedName>
        <fullName evidence="1">Uncharacterized protein</fullName>
    </submittedName>
</protein>
<dbReference type="OrthoDB" id="4033961at2759"/>
<proteinExistence type="predicted"/>
<organism evidence="1 2">
    <name type="scientific">Saccharomyces kudriavzevii (strain ATCC MYA-4449 / AS 2.2408 / CBS 8840 / NBRC 1802 / NCYC 2889)</name>
    <name type="common">Yeast</name>
    <dbReference type="NCBI Taxonomy" id="226230"/>
    <lineage>
        <taxon>Eukaryota</taxon>
        <taxon>Fungi</taxon>
        <taxon>Dikarya</taxon>
        <taxon>Ascomycota</taxon>
        <taxon>Saccharomycotina</taxon>
        <taxon>Saccharomycetes</taxon>
        <taxon>Saccharomycetales</taxon>
        <taxon>Saccharomycetaceae</taxon>
        <taxon>Saccharomyces</taxon>
    </lineage>
</organism>
<evidence type="ECO:0000313" key="1">
    <source>
        <dbReference type="EMBL" id="CAI4051705.1"/>
    </source>
</evidence>
<keyword evidence="2" id="KW-1185">Reference proteome</keyword>